<organism evidence="1 2">
    <name type="scientific">Streptomyces turgidiscabies (strain Car8)</name>
    <dbReference type="NCBI Taxonomy" id="698760"/>
    <lineage>
        <taxon>Bacteria</taxon>
        <taxon>Bacillati</taxon>
        <taxon>Actinomycetota</taxon>
        <taxon>Actinomycetes</taxon>
        <taxon>Kitasatosporales</taxon>
        <taxon>Streptomycetaceae</taxon>
        <taxon>Streptomyces</taxon>
    </lineage>
</organism>
<reference evidence="1 2" key="1">
    <citation type="journal article" date="2011" name="Plasmid">
        <title>Streptomyces turgidiscabies Car8 contains a modular pathogenicity island that shares virulence genes with other actinobacterial plant pathogens.</title>
        <authorList>
            <person name="Huguet-Tapia J.C."/>
            <person name="Badger J.H."/>
            <person name="Loria R."/>
            <person name="Pettis G.S."/>
        </authorList>
    </citation>
    <scope>NUCLEOTIDE SEQUENCE [LARGE SCALE GENOMIC DNA]</scope>
    <source>
        <strain evidence="1 2">Car8</strain>
    </source>
</reference>
<dbReference type="Proteomes" id="UP000010931">
    <property type="component" value="Unassembled WGS sequence"/>
</dbReference>
<accession>L7EWM1</accession>
<comment type="caution">
    <text evidence="1">The sequence shown here is derived from an EMBL/GenBank/DDBJ whole genome shotgun (WGS) entry which is preliminary data.</text>
</comment>
<dbReference type="AlphaFoldDB" id="L7EWM1"/>
<evidence type="ECO:0000313" key="2">
    <source>
        <dbReference type="Proteomes" id="UP000010931"/>
    </source>
</evidence>
<gene>
    <name evidence="1" type="ORF">STRTUCAR8_03264</name>
</gene>
<keyword evidence="2" id="KW-1185">Reference proteome</keyword>
<dbReference type="RefSeq" id="WP_006381780.1">
    <property type="nucleotide sequence ID" value="NZ_AEJB01000529.1"/>
</dbReference>
<proteinExistence type="predicted"/>
<sequence length="126" mass="13683">MARAVVQPAVLELVQQYPRGRPFSTTVTFGGDDFTMCAHVRAQWAAPGQVKIALACWVVNMDTARYLGDNPPADEEKRLSPEGTAGWDEELTGRVIGHLATRMNALTAALPTTDEHLTITVPLVLP</sequence>
<evidence type="ECO:0000313" key="1">
    <source>
        <dbReference type="EMBL" id="ELP63274.1"/>
    </source>
</evidence>
<dbReference type="PATRIC" id="fig|698760.3.peg.7826"/>
<dbReference type="STRING" id="85558.T45_06423"/>
<dbReference type="EMBL" id="AEJB01000529">
    <property type="protein sequence ID" value="ELP63274.1"/>
    <property type="molecule type" value="Genomic_DNA"/>
</dbReference>
<protein>
    <submittedName>
        <fullName evidence="1">Uncharacterized protein</fullName>
    </submittedName>
</protein>
<dbReference type="GeneID" id="97401671"/>
<name>L7EWM1_STRT8</name>